<dbReference type="InterPro" id="IPR013783">
    <property type="entry name" value="Ig-like_fold"/>
</dbReference>
<dbReference type="InterPro" id="IPR036116">
    <property type="entry name" value="FN3_sf"/>
</dbReference>
<dbReference type="EMBL" id="JBHTJM010000002">
    <property type="protein sequence ID" value="MFD0962908.1"/>
    <property type="molecule type" value="Genomic_DNA"/>
</dbReference>
<feature type="domain" description="Fibronectin type-III" evidence="1">
    <location>
        <begin position="297"/>
        <end position="385"/>
    </location>
</feature>
<evidence type="ECO:0000313" key="2">
    <source>
        <dbReference type="EMBL" id="MFD0962908.1"/>
    </source>
</evidence>
<dbReference type="PROSITE" id="PS50853">
    <property type="entry name" value="FN3"/>
    <property type="match status" value="1"/>
</dbReference>
<gene>
    <name evidence="2" type="ORF">ACFQ1O_02700</name>
</gene>
<evidence type="ECO:0000259" key="1">
    <source>
        <dbReference type="PROSITE" id="PS50853"/>
    </source>
</evidence>
<dbReference type="CDD" id="cd00063">
    <property type="entry name" value="FN3"/>
    <property type="match status" value="1"/>
</dbReference>
<dbReference type="InterPro" id="IPR003961">
    <property type="entry name" value="FN3_dom"/>
</dbReference>
<dbReference type="Proteomes" id="UP001596997">
    <property type="component" value="Unassembled WGS sequence"/>
</dbReference>
<keyword evidence="3" id="KW-1185">Reference proteome</keyword>
<proteinExistence type="predicted"/>
<protein>
    <submittedName>
        <fullName evidence="2">Fibronectin type III domain-containing protein</fullName>
    </submittedName>
</protein>
<accession>A0ABW3HZD3</accession>
<comment type="caution">
    <text evidence="2">The sequence shown here is derived from an EMBL/GenBank/DDBJ whole genome shotgun (WGS) entry which is preliminary data.</text>
</comment>
<reference evidence="3" key="1">
    <citation type="journal article" date="2019" name="Int. J. Syst. Evol. Microbiol.">
        <title>The Global Catalogue of Microorganisms (GCM) 10K type strain sequencing project: providing services to taxonomists for standard genome sequencing and annotation.</title>
        <authorList>
            <consortium name="The Broad Institute Genomics Platform"/>
            <consortium name="The Broad Institute Genome Sequencing Center for Infectious Disease"/>
            <person name="Wu L."/>
            <person name="Ma J."/>
        </authorList>
    </citation>
    <scope>NUCLEOTIDE SEQUENCE [LARGE SCALE GENOMIC DNA]</scope>
    <source>
        <strain evidence="3">CCUG 62114</strain>
    </source>
</reference>
<evidence type="ECO:0000313" key="3">
    <source>
        <dbReference type="Proteomes" id="UP001596997"/>
    </source>
</evidence>
<dbReference type="SUPFAM" id="SSF55486">
    <property type="entry name" value="Metalloproteases ('zincins'), catalytic domain"/>
    <property type="match status" value="1"/>
</dbReference>
<name>A0ABW3HZD3_9FLAO</name>
<dbReference type="SMART" id="SM00060">
    <property type="entry name" value="FN3"/>
    <property type="match status" value="2"/>
</dbReference>
<dbReference type="RefSeq" id="WP_377713045.1">
    <property type="nucleotide sequence ID" value="NZ_JBHTJM010000002.1"/>
</dbReference>
<organism evidence="2 3">
    <name type="scientific">Pseudofulvibacter geojedonensis</name>
    <dbReference type="NCBI Taxonomy" id="1123758"/>
    <lineage>
        <taxon>Bacteria</taxon>
        <taxon>Pseudomonadati</taxon>
        <taxon>Bacteroidota</taxon>
        <taxon>Flavobacteriia</taxon>
        <taxon>Flavobacteriales</taxon>
        <taxon>Flavobacteriaceae</taxon>
        <taxon>Pseudofulvibacter</taxon>
    </lineage>
</organism>
<dbReference type="SUPFAM" id="SSF49265">
    <property type="entry name" value="Fibronectin type III"/>
    <property type="match status" value="1"/>
</dbReference>
<dbReference type="Gene3D" id="2.60.40.10">
    <property type="entry name" value="Immunoglobulins"/>
    <property type="match status" value="1"/>
</dbReference>
<dbReference type="Pfam" id="PF00041">
    <property type="entry name" value="fn3"/>
    <property type="match status" value="1"/>
</dbReference>
<sequence>MNKFLSPIKKMLSTVSYKLFIICCLLFTGVTFGQIYPVQVTPQLIPPYSLKLSDYQTTSTEKLFVNLLLTDTQELSRQVRLKMYIEGQGLNIQTSDFVTGASPIFLDGGISLRLSNLDLRPYFNQNNLLGLPAGQYNQPLPDGLYNFCFEVYDALSGQRISQKSCLLAFLVLNDPPILNVPFRGDVVTAQNPQNIVFNWTPRHLNATAVQYEFIIKELWDTGIDPQAAFLSSPPLHEETTFATTLLYGPAHIQLIEGKTYGWQVRALVSDGISETSVFRNDGFSEIFHFKYEGNCDTPEFILSEAQSSQTVEVTWSYSDHLRYEIQYRKKDYSNAQWFSIYAYNQQATIHNLEPGVTYEFRVGGECTVQGGFAFSNIYEFTTPTEEEVAYYNCGVLPEVEISNQNPLQNIGVNEVFTAGDFPVTVKAVTSMGNGTYSGWGIISVPYLDDTKIRVEFENIIINTDFQLIQGVVQTTYDPNWEGIADIDEAIEDVFGDNGEIEEFDADTIDIADVVVDENGNITIIDEEGNETTIDVDTPVVITDENGDQWLVDEDGNVTELGPEAEGGAPIADNTNGIGDNGSVTQISSEDVTVIFGPSGSYATDKLRLDIQDNSFVNKYESIPMASGGNYNALYKALSNTPQVTDQLTASATFSNGKTKEDIVFKTIQGTAIPVEWNNNIATLNLEKQYDFAKDEILATVKPQDSTANYDIAGKANIWHIKQQAVNLTIVPIGSGQNLVNEQLETEINAIYNPVGVHFNITIDEPIAINTSIWDLNSNDKLDVGDSNLLANYTSEQRAIYQYYQSQRQQNGQMYYMFVLGNDVTTTDTAVKGFMPLNRQYGFVFNPSDVARTISHEIGHGVFGLEHPFTEYNIPLSSTDLLMDYGTGIAFTHMDWQKIHAPGLQLYLFQNDEDGELFGRVWLTAEWTPFSFNSTNTSIISDVNSSNVALGAVRKIKHNNIVYTASGNQYISDTGEILPITNENPEENDYVYLYKYNNGCGTNTFHKTKWGYINDKKNQLTNSSFYDESCVDSSGERCIGIGTLITCPENNSENENRCSQFNYYSEIEPVHQQAVTNALSEAINEIQNTSNTLVREKNVFSHIQFTNVSESNFKKEQLEVLEDKLHLLAHYTQDTYMVVTFLKVDNNFKYSNQHITEMAEKALESVDSSGKKIINVIVPCSDYESIFGVGVFNNDVCYNMGYGESQQGLIAQSNPLLFSGSIPKDILNLYKYINKPVNLYANALLADGSLVHLKHQNIQSKIGLPFINGMRLLVSPHYQVLKELKEAIPKHPDKSDYKDAIGQTNWNEYNEAVREFEIQYKIKKEAYDTAVIAARVADKEAVDTKDIDYFIKDENPVELREVFITENTITSENNLQIVYSNYHFSKAEYGGLVSNLGYAFGLFGSLESETHFYKAINERQYIYGTIDAFSLILSPVGLDIIPDTVGLLYATYHGDSFEIGAYTVGIVAVGFTSYASHVYFKLVKNKNSLGETVNYSMKNIDDVLDANQEEVATVVGRSLDNNTNAIDDALNKVRADYGYDVTLVLDDIIDELFGFVDTNFPDWPLDLRNALKSDLQNSNNQMLNLFNQAPLSKKIELGKSWKLLHEMADDIGVVWKTDASLIAKLTDDIIENPGLKNILKNNTDLFNGWKSFRTKYPGEVLCTQ</sequence>